<sequence>MPDLSMFFLNSSRYPFLVYRIFSTGLSICHFASFSKLKQCLGYSSQKCIKYFDINPISSADVLRCTFCTSRNGKQGRPEITPSSRRPNYHLAIYCKITTVWSTDRLYAS</sequence>
<evidence type="ECO:0000313" key="1">
    <source>
        <dbReference type="EMBL" id="JAP53070.1"/>
    </source>
</evidence>
<dbReference type="EMBL" id="GEEE01020247">
    <property type="protein sequence ID" value="JAP42978.1"/>
    <property type="molecule type" value="Transcribed_RNA"/>
</dbReference>
<protein>
    <submittedName>
        <fullName evidence="1">Uncharacterized protein</fullName>
    </submittedName>
</protein>
<name>A0A0X3PPD1_SCHSO</name>
<accession>A0A0X3PPD1</accession>
<gene>
    <name evidence="1" type="ORF">TR123721</name>
</gene>
<reference evidence="1" key="1">
    <citation type="submission" date="2016-01" db="EMBL/GenBank/DDBJ databases">
        <title>Reference transcriptome for the parasite Schistocephalus solidus: insights into the molecular evolution of parasitism.</title>
        <authorList>
            <person name="Hebert F.O."/>
            <person name="Grambauer S."/>
            <person name="Barber I."/>
            <person name="Landry C.R."/>
            <person name="Aubin-Horth N."/>
        </authorList>
    </citation>
    <scope>NUCLEOTIDE SEQUENCE</scope>
</reference>
<dbReference type="EMBL" id="GEEE01010155">
    <property type="protein sequence ID" value="JAP53070.1"/>
    <property type="molecule type" value="Transcribed_RNA"/>
</dbReference>
<dbReference type="AlphaFoldDB" id="A0A0X3PPD1"/>
<organism evidence="1">
    <name type="scientific">Schistocephalus solidus</name>
    <name type="common">Tapeworm</name>
    <dbReference type="NCBI Taxonomy" id="70667"/>
    <lineage>
        <taxon>Eukaryota</taxon>
        <taxon>Metazoa</taxon>
        <taxon>Spiralia</taxon>
        <taxon>Lophotrochozoa</taxon>
        <taxon>Platyhelminthes</taxon>
        <taxon>Cestoda</taxon>
        <taxon>Eucestoda</taxon>
        <taxon>Diphyllobothriidea</taxon>
        <taxon>Diphyllobothriidae</taxon>
        <taxon>Schistocephalus</taxon>
    </lineage>
</organism>
<proteinExistence type="predicted"/>